<accession>A0A3M7S6W5</accession>
<evidence type="ECO:0000313" key="2">
    <source>
        <dbReference type="EMBL" id="RNA31375.1"/>
    </source>
</evidence>
<sequence>MTKKIHSNLKIPQISLYIVLLRIVYVIINSIFCMLTKIHMITIMIEWNRQTKFCFINPFIIGFKNFVKINEERFIQLIKQ</sequence>
<gene>
    <name evidence="2" type="ORF">BpHYR1_017746</name>
</gene>
<dbReference type="AlphaFoldDB" id="A0A3M7S6W5"/>
<comment type="caution">
    <text evidence="2">The sequence shown here is derived from an EMBL/GenBank/DDBJ whole genome shotgun (WGS) entry which is preliminary data.</text>
</comment>
<keyword evidence="3" id="KW-1185">Reference proteome</keyword>
<dbReference type="EMBL" id="REGN01001950">
    <property type="protein sequence ID" value="RNA31375.1"/>
    <property type="molecule type" value="Genomic_DNA"/>
</dbReference>
<proteinExistence type="predicted"/>
<evidence type="ECO:0000313" key="3">
    <source>
        <dbReference type="Proteomes" id="UP000276133"/>
    </source>
</evidence>
<organism evidence="2 3">
    <name type="scientific">Brachionus plicatilis</name>
    <name type="common">Marine rotifer</name>
    <name type="synonym">Brachionus muelleri</name>
    <dbReference type="NCBI Taxonomy" id="10195"/>
    <lineage>
        <taxon>Eukaryota</taxon>
        <taxon>Metazoa</taxon>
        <taxon>Spiralia</taxon>
        <taxon>Gnathifera</taxon>
        <taxon>Rotifera</taxon>
        <taxon>Eurotatoria</taxon>
        <taxon>Monogononta</taxon>
        <taxon>Pseudotrocha</taxon>
        <taxon>Ploima</taxon>
        <taxon>Brachionidae</taxon>
        <taxon>Brachionus</taxon>
    </lineage>
</organism>
<reference evidence="2 3" key="1">
    <citation type="journal article" date="2018" name="Sci. Rep.">
        <title>Genomic signatures of local adaptation to the degree of environmental predictability in rotifers.</title>
        <authorList>
            <person name="Franch-Gras L."/>
            <person name="Hahn C."/>
            <person name="Garcia-Roger E.M."/>
            <person name="Carmona M.J."/>
            <person name="Serra M."/>
            <person name="Gomez A."/>
        </authorList>
    </citation>
    <scope>NUCLEOTIDE SEQUENCE [LARGE SCALE GENOMIC DNA]</scope>
    <source>
        <strain evidence="2">HYR1</strain>
    </source>
</reference>
<name>A0A3M7S6W5_BRAPC</name>
<protein>
    <submittedName>
        <fullName evidence="2">Uncharacterized protein</fullName>
    </submittedName>
</protein>
<keyword evidence="1" id="KW-0472">Membrane</keyword>
<keyword evidence="1" id="KW-0812">Transmembrane</keyword>
<dbReference type="Proteomes" id="UP000276133">
    <property type="component" value="Unassembled WGS sequence"/>
</dbReference>
<feature type="transmembrane region" description="Helical" evidence="1">
    <location>
        <begin position="14"/>
        <end position="35"/>
    </location>
</feature>
<evidence type="ECO:0000256" key="1">
    <source>
        <dbReference type="SAM" id="Phobius"/>
    </source>
</evidence>
<keyword evidence="1" id="KW-1133">Transmembrane helix</keyword>